<name>A0AAN9YS19_9PEZI</name>
<dbReference type="AlphaFoldDB" id="A0AAN9YS19"/>
<reference evidence="2 3" key="1">
    <citation type="submission" date="2024-02" db="EMBL/GenBank/DDBJ databases">
        <title>De novo assembly and annotation of 12 fungi associated with fruit tree decline syndrome in Ontario, Canada.</title>
        <authorList>
            <person name="Sulman M."/>
            <person name="Ellouze W."/>
            <person name="Ilyukhin E."/>
        </authorList>
    </citation>
    <scope>NUCLEOTIDE SEQUENCE [LARGE SCALE GENOMIC DNA]</scope>
    <source>
        <strain evidence="2 3">M11/M66-122</strain>
    </source>
</reference>
<sequence length="124" mass="13792">MPDISARSPVMTNEVTRHSLDSMRFSRMPRSSIRGRSFDREPPTPEEAFEDVGLNDEHQKQQPPKKKGFFAKFADSQESSSNSHAHPQGMSRFIPGRKRAQSGQGSELAAIERPASVEPIEAQG</sequence>
<evidence type="ECO:0000256" key="1">
    <source>
        <dbReference type="SAM" id="MobiDB-lite"/>
    </source>
</evidence>
<dbReference type="EMBL" id="JAKJXP020000042">
    <property type="protein sequence ID" value="KAK7752059.1"/>
    <property type="molecule type" value="Genomic_DNA"/>
</dbReference>
<feature type="compositionally biased region" description="Polar residues" evidence="1">
    <location>
        <begin position="76"/>
        <end position="85"/>
    </location>
</feature>
<organism evidence="2 3">
    <name type="scientific">Diatrype stigma</name>
    <dbReference type="NCBI Taxonomy" id="117547"/>
    <lineage>
        <taxon>Eukaryota</taxon>
        <taxon>Fungi</taxon>
        <taxon>Dikarya</taxon>
        <taxon>Ascomycota</taxon>
        <taxon>Pezizomycotina</taxon>
        <taxon>Sordariomycetes</taxon>
        <taxon>Xylariomycetidae</taxon>
        <taxon>Xylariales</taxon>
        <taxon>Diatrypaceae</taxon>
        <taxon>Diatrype</taxon>
    </lineage>
</organism>
<keyword evidence="3" id="KW-1185">Reference proteome</keyword>
<proteinExistence type="predicted"/>
<feature type="region of interest" description="Disordered" evidence="1">
    <location>
        <begin position="1"/>
        <end position="124"/>
    </location>
</feature>
<accession>A0AAN9YS19</accession>
<gene>
    <name evidence="2" type="ORF">SLS62_006024</name>
</gene>
<comment type="caution">
    <text evidence="2">The sequence shown here is derived from an EMBL/GenBank/DDBJ whole genome shotgun (WGS) entry which is preliminary data.</text>
</comment>
<evidence type="ECO:0000313" key="2">
    <source>
        <dbReference type="EMBL" id="KAK7752059.1"/>
    </source>
</evidence>
<evidence type="ECO:0000313" key="3">
    <source>
        <dbReference type="Proteomes" id="UP001320420"/>
    </source>
</evidence>
<dbReference type="Proteomes" id="UP001320420">
    <property type="component" value="Unassembled WGS sequence"/>
</dbReference>
<protein>
    <submittedName>
        <fullName evidence="2">Uncharacterized protein</fullName>
    </submittedName>
</protein>